<evidence type="ECO:0000313" key="2">
    <source>
        <dbReference type="Proteomes" id="UP000238823"/>
    </source>
</evidence>
<reference evidence="1 2" key="1">
    <citation type="submission" date="2018-03" db="EMBL/GenBank/DDBJ databases">
        <title>Draft Genome Sequences of the Obligatory Marine Myxobacteria Enhygromyxa salina SWB007.</title>
        <authorList>
            <person name="Poehlein A."/>
            <person name="Moghaddam J.A."/>
            <person name="Harms H."/>
            <person name="Alanjari M."/>
            <person name="Koenig G.M."/>
            <person name="Daniel R."/>
            <person name="Schaeberle T.F."/>
        </authorList>
    </citation>
    <scope>NUCLEOTIDE SEQUENCE [LARGE SCALE GENOMIC DNA]</scope>
    <source>
        <strain evidence="1 2">SWB007</strain>
    </source>
</reference>
<organism evidence="1 2">
    <name type="scientific">Enhygromyxa salina</name>
    <dbReference type="NCBI Taxonomy" id="215803"/>
    <lineage>
        <taxon>Bacteria</taxon>
        <taxon>Pseudomonadati</taxon>
        <taxon>Myxococcota</taxon>
        <taxon>Polyangia</taxon>
        <taxon>Nannocystales</taxon>
        <taxon>Nannocystaceae</taxon>
        <taxon>Enhygromyxa</taxon>
    </lineage>
</organism>
<dbReference type="Proteomes" id="UP000238823">
    <property type="component" value="Unassembled WGS sequence"/>
</dbReference>
<evidence type="ECO:0008006" key="3">
    <source>
        <dbReference type="Google" id="ProtNLM"/>
    </source>
</evidence>
<name>A0A2S9Y0P8_9BACT</name>
<dbReference type="AlphaFoldDB" id="A0A2S9Y0P8"/>
<accession>A0A2S9Y0P8</accession>
<proteinExistence type="predicted"/>
<evidence type="ECO:0000313" key="1">
    <source>
        <dbReference type="EMBL" id="PRP98581.1"/>
    </source>
</evidence>
<sequence length="244" mass="26999">MLGLSLAGCSLIATPAQTVVREEIAGHRLLVQLEAAQPGTPVRFAHPITDDEQHLAERLDVLLAELVYGRPKGRRLVSAIEVEDRQRLATALARGLTSAGPRERIRFLLSVEDQAHTPWLTPSDRQTRGVAFVDIDGRFHLAFDLLDDRVDPDELDPYDPTERAQTRARLVSETGEDLGPADDGAPRLWVAWRLSEDAAPPSALDLPAASAAKLELLDELLRDGIIDREEHERRRARLGAENPK</sequence>
<gene>
    <name evidence="1" type="ORF">ENSA7_65240</name>
</gene>
<dbReference type="EMBL" id="PVNL01000124">
    <property type="protein sequence ID" value="PRP98581.1"/>
    <property type="molecule type" value="Genomic_DNA"/>
</dbReference>
<protein>
    <recommendedName>
        <fullName evidence="3">SHOCT domain-containing protein</fullName>
    </recommendedName>
</protein>
<comment type="caution">
    <text evidence="1">The sequence shown here is derived from an EMBL/GenBank/DDBJ whole genome shotgun (WGS) entry which is preliminary data.</text>
</comment>